<sequence length="48" mass="5612">MDSCIPNSKLIMYDSNFLLRLENVGELESYMIYLLEGLKIKRCLLTNI</sequence>
<accession>A0ACC0X9Y8</accession>
<reference evidence="2" key="1">
    <citation type="journal article" date="2023" name="G3 (Bethesda)">
        <title>Genome assembly and association tests identify interacting loci associated with vigor, precocity, and sex in interspecific pistachio rootstocks.</title>
        <authorList>
            <person name="Palmer W."/>
            <person name="Jacygrad E."/>
            <person name="Sagayaradj S."/>
            <person name="Cavanaugh K."/>
            <person name="Han R."/>
            <person name="Bertier L."/>
            <person name="Beede B."/>
            <person name="Kafkas S."/>
            <person name="Golino D."/>
            <person name="Preece J."/>
            <person name="Michelmore R."/>
        </authorList>
    </citation>
    <scope>NUCLEOTIDE SEQUENCE [LARGE SCALE GENOMIC DNA]</scope>
</reference>
<keyword evidence="2" id="KW-1185">Reference proteome</keyword>
<comment type="caution">
    <text evidence="1">The sequence shown here is derived from an EMBL/GenBank/DDBJ whole genome shotgun (WGS) entry which is preliminary data.</text>
</comment>
<evidence type="ECO:0000313" key="1">
    <source>
        <dbReference type="EMBL" id="KAJ0014050.1"/>
    </source>
</evidence>
<gene>
    <name evidence="1" type="ORF">Pint_21205</name>
</gene>
<protein>
    <submittedName>
        <fullName evidence="1">Uncharacterized protein</fullName>
    </submittedName>
</protein>
<dbReference type="Proteomes" id="UP001163603">
    <property type="component" value="Chromosome 13"/>
</dbReference>
<evidence type="ECO:0000313" key="2">
    <source>
        <dbReference type="Proteomes" id="UP001163603"/>
    </source>
</evidence>
<proteinExistence type="predicted"/>
<name>A0ACC0X9Y8_9ROSI</name>
<organism evidence="1 2">
    <name type="scientific">Pistacia integerrima</name>
    <dbReference type="NCBI Taxonomy" id="434235"/>
    <lineage>
        <taxon>Eukaryota</taxon>
        <taxon>Viridiplantae</taxon>
        <taxon>Streptophyta</taxon>
        <taxon>Embryophyta</taxon>
        <taxon>Tracheophyta</taxon>
        <taxon>Spermatophyta</taxon>
        <taxon>Magnoliopsida</taxon>
        <taxon>eudicotyledons</taxon>
        <taxon>Gunneridae</taxon>
        <taxon>Pentapetalae</taxon>
        <taxon>rosids</taxon>
        <taxon>malvids</taxon>
        <taxon>Sapindales</taxon>
        <taxon>Anacardiaceae</taxon>
        <taxon>Pistacia</taxon>
    </lineage>
</organism>
<dbReference type="EMBL" id="CM047748">
    <property type="protein sequence ID" value="KAJ0014050.1"/>
    <property type="molecule type" value="Genomic_DNA"/>
</dbReference>